<dbReference type="EMBL" id="BAAAWD010000015">
    <property type="protein sequence ID" value="GAA3024279.1"/>
    <property type="molecule type" value="Genomic_DNA"/>
</dbReference>
<dbReference type="RefSeq" id="WP_344900741.1">
    <property type="nucleotide sequence ID" value="NZ_BAAAWD010000015.1"/>
</dbReference>
<protein>
    <recommendedName>
        <fullName evidence="4">Lipoprotein</fullName>
    </recommendedName>
</protein>
<dbReference type="Proteomes" id="UP001499930">
    <property type="component" value="Unassembled WGS sequence"/>
</dbReference>
<evidence type="ECO:0000256" key="1">
    <source>
        <dbReference type="SAM" id="SignalP"/>
    </source>
</evidence>
<feature type="signal peptide" evidence="1">
    <location>
        <begin position="1"/>
        <end position="28"/>
    </location>
</feature>
<gene>
    <name evidence="2" type="ORF">GCM10017559_57200</name>
</gene>
<keyword evidence="3" id="KW-1185">Reference proteome</keyword>
<proteinExistence type="predicted"/>
<evidence type="ECO:0000313" key="2">
    <source>
        <dbReference type="EMBL" id="GAA3024279.1"/>
    </source>
</evidence>
<reference evidence="2 3" key="1">
    <citation type="journal article" date="2019" name="Int. J. Syst. Evol. Microbiol.">
        <title>The Global Catalogue of Microorganisms (GCM) 10K type strain sequencing project: providing services to taxonomists for standard genome sequencing and annotation.</title>
        <authorList>
            <consortium name="The Broad Institute Genomics Platform"/>
            <consortium name="The Broad Institute Genome Sequencing Center for Infectious Disease"/>
            <person name="Wu L."/>
            <person name="Ma J."/>
        </authorList>
    </citation>
    <scope>NUCLEOTIDE SEQUENCE [LARGE SCALE GENOMIC DNA]</scope>
    <source>
        <strain evidence="2 3">JCM 3106</strain>
    </source>
</reference>
<keyword evidence="1" id="KW-0732">Signal</keyword>
<feature type="chain" id="PRO_5046179180" description="Lipoprotein" evidence="1">
    <location>
        <begin position="29"/>
        <end position="133"/>
    </location>
</feature>
<sequence>MRPLPRRIPVLAASAVAAALLVTGCSEIQQVSQGIDKAQQCVQAAGIVTETASKVSGLLNDPAGMEKALNDGGAKLGDLADKAANTSLKEAADGVSNTLQGFNVTDANSAVDAAQKVATDSVGWVQQLTNACG</sequence>
<organism evidence="2 3">
    <name type="scientific">Streptosporangium longisporum</name>
    <dbReference type="NCBI Taxonomy" id="46187"/>
    <lineage>
        <taxon>Bacteria</taxon>
        <taxon>Bacillati</taxon>
        <taxon>Actinomycetota</taxon>
        <taxon>Actinomycetes</taxon>
        <taxon>Streptosporangiales</taxon>
        <taxon>Streptosporangiaceae</taxon>
        <taxon>Streptosporangium</taxon>
    </lineage>
</organism>
<name>A0ABN3YEY4_9ACTN</name>
<evidence type="ECO:0000313" key="3">
    <source>
        <dbReference type="Proteomes" id="UP001499930"/>
    </source>
</evidence>
<comment type="caution">
    <text evidence="2">The sequence shown here is derived from an EMBL/GenBank/DDBJ whole genome shotgun (WGS) entry which is preliminary data.</text>
</comment>
<evidence type="ECO:0008006" key="4">
    <source>
        <dbReference type="Google" id="ProtNLM"/>
    </source>
</evidence>
<accession>A0ABN3YEY4</accession>
<dbReference type="PROSITE" id="PS51257">
    <property type="entry name" value="PROKAR_LIPOPROTEIN"/>
    <property type="match status" value="1"/>
</dbReference>